<feature type="region of interest" description="Disordered" evidence="1">
    <location>
        <begin position="1"/>
        <end position="36"/>
    </location>
</feature>
<sequence>MYPARRRQRVYPNRIKHPLQVHDQASSGGTCSSNKP</sequence>
<feature type="compositionally biased region" description="Basic residues" evidence="1">
    <location>
        <begin position="1"/>
        <end position="19"/>
    </location>
</feature>
<organism evidence="2">
    <name type="scientific">Anguilla anguilla</name>
    <name type="common">European freshwater eel</name>
    <name type="synonym">Muraena anguilla</name>
    <dbReference type="NCBI Taxonomy" id="7936"/>
    <lineage>
        <taxon>Eukaryota</taxon>
        <taxon>Metazoa</taxon>
        <taxon>Chordata</taxon>
        <taxon>Craniata</taxon>
        <taxon>Vertebrata</taxon>
        <taxon>Euteleostomi</taxon>
        <taxon>Actinopterygii</taxon>
        <taxon>Neopterygii</taxon>
        <taxon>Teleostei</taxon>
        <taxon>Anguilliformes</taxon>
        <taxon>Anguillidae</taxon>
        <taxon>Anguilla</taxon>
    </lineage>
</organism>
<proteinExistence type="predicted"/>
<feature type="compositionally biased region" description="Polar residues" evidence="1">
    <location>
        <begin position="23"/>
        <end position="36"/>
    </location>
</feature>
<evidence type="ECO:0000313" key="2">
    <source>
        <dbReference type="EMBL" id="JAI05019.1"/>
    </source>
</evidence>
<accession>A0A0E9XTL3</accession>
<evidence type="ECO:0000256" key="1">
    <source>
        <dbReference type="SAM" id="MobiDB-lite"/>
    </source>
</evidence>
<dbReference type="EMBL" id="GBXM01003559">
    <property type="protein sequence ID" value="JAI05019.1"/>
    <property type="molecule type" value="Transcribed_RNA"/>
</dbReference>
<reference evidence="2" key="1">
    <citation type="submission" date="2014-11" db="EMBL/GenBank/DDBJ databases">
        <authorList>
            <person name="Amaro Gonzalez C."/>
        </authorList>
    </citation>
    <scope>NUCLEOTIDE SEQUENCE</scope>
</reference>
<name>A0A0E9XTL3_ANGAN</name>
<dbReference type="AlphaFoldDB" id="A0A0E9XTL3"/>
<protein>
    <submittedName>
        <fullName evidence="2">Uncharacterized protein</fullName>
    </submittedName>
</protein>
<reference evidence="2" key="2">
    <citation type="journal article" date="2015" name="Fish Shellfish Immunol.">
        <title>Early steps in the European eel (Anguilla anguilla)-Vibrio vulnificus interaction in the gills: Role of the RtxA13 toxin.</title>
        <authorList>
            <person name="Callol A."/>
            <person name="Pajuelo D."/>
            <person name="Ebbesson L."/>
            <person name="Teles M."/>
            <person name="MacKenzie S."/>
            <person name="Amaro C."/>
        </authorList>
    </citation>
    <scope>NUCLEOTIDE SEQUENCE</scope>
</reference>